<feature type="compositionally biased region" description="Acidic residues" evidence="2">
    <location>
        <begin position="505"/>
        <end position="514"/>
    </location>
</feature>
<evidence type="ECO:0008006" key="5">
    <source>
        <dbReference type="Google" id="ProtNLM"/>
    </source>
</evidence>
<dbReference type="SMART" id="SM00268">
    <property type="entry name" value="ACTIN"/>
    <property type="match status" value="1"/>
</dbReference>
<feature type="compositionally biased region" description="Gly residues" evidence="2">
    <location>
        <begin position="495"/>
        <end position="504"/>
    </location>
</feature>
<comment type="caution">
    <text evidence="3">The sequence shown here is derived from an EMBL/GenBank/DDBJ whole genome shotgun (WGS) entry which is preliminary data.</text>
</comment>
<organism evidence="3 4">
    <name type="scientific">Rhodotorula paludigena</name>
    <dbReference type="NCBI Taxonomy" id="86838"/>
    <lineage>
        <taxon>Eukaryota</taxon>
        <taxon>Fungi</taxon>
        <taxon>Dikarya</taxon>
        <taxon>Basidiomycota</taxon>
        <taxon>Pucciniomycotina</taxon>
        <taxon>Microbotryomycetes</taxon>
        <taxon>Sporidiobolales</taxon>
        <taxon>Sporidiobolaceae</taxon>
        <taxon>Rhodotorula</taxon>
    </lineage>
</organism>
<dbReference type="InterPro" id="IPR043129">
    <property type="entry name" value="ATPase_NBD"/>
</dbReference>
<reference evidence="3 4" key="1">
    <citation type="submission" date="2021-12" db="EMBL/GenBank/DDBJ databases">
        <title>High titer production of polyol ester of fatty acids by Rhodotorula paludigena BS15 towards product separation-free biomass refinery.</title>
        <authorList>
            <person name="Mano J."/>
            <person name="Ono H."/>
            <person name="Tanaka T."/>
            <person name="Naito K."/>
            <person name="Sushida H."/>
            <person name="Ike M."/>
            <person name="Tokuyasu K."/>
            <person name="Kitaoka M."/>
        </authorList>
    </citation>
    <scope>NUCLEOTIDE SEQUENCE [LARGE SCALE GENOMIC DNA]</scope>
    <source>
        <strain evidence="3 4">BS15</strain>
    </source>
</reference>
<gene>
    <name evidence="3" type="ORF">Rhopal_006630-T1</name>
</gene>
<name>A0AAV5GTN3_9BASI</name>
<feature type="compositionally biased region" description="Low complexity" evidence="2">
    <location>
        <begin position="369"/>
        <end position="393"/>
    </location>
</feature>
<dbReference type="SUPFAM" id="SSF53067">
    <property type="entry name" value="Actin-like ATPase domain"/>
    <property type="match status" value="2"/>
</dbReference>
<evidence type="ECO:0000313" key="3">
    <source>
        <dbReference type="EMBL" id="GJN93573.1"/>
    </source>
</evidence>
<dbReference type="InterPro" id="IPR004000">
    <property type="entry name" value="Actin"/>
</dbReference>
<evidence type="ECO:0000256" key="1">
    <source>
        <dbReference type="RuleBase" id="RU000487"/>
    </source>
</evidence>
<dbReference type="AlphaFoldDB" id="A0AAV5GTN3"/>
<feature type="region of interest" description="Disordered" evidence="2">
    <location>
        <begin position="345"/>
        <end position="396"/>
    </location>
</feature>
<comment type="similarity">
    <text evidence="1">Belongs to the actin family.</text>
</comment>
<feature type="region of interest" description="Disordered" evidence="2">
    <location>
        <begin position="495"/>
        <end position="532"/>
    </location>
</feature>
<accession>A0AAV5GTN3</accession>
<feature type="compositionally biased region" description="Pro residues" evidence="2">
    <location>
        <begin position="351"/>
        <end position="368"/>
    </location>
</feature>
<evidence type="ECO:0000313" key="4">
    <source>
        <dbReference type="Proteomes" id="UP001342314"/>
    </source>
</evidence>
<dbReference type="Proteomes" id="UP001342314">
    <property type="component" value="Unassembled WGS sequence"/>
</dbReference>
<dbReference type="Gene3D" id="3.30.420.40">
    <property type="match status" value="2"/>
</dbReference>
<protein>
    <recommendedName>
        <fullName evidence="5">Actin-like ATPase domain-containing protein</fullName>
    </recommendedName>
</protein>
<keyword evidence="4" id="KW-1185">Reference proteome</keyword>
<feature type="compositionally biased region" description="Basic and acidic residues" evidence="2">
    <location>
        <begin position="515"/>
        <end position="532"/>
    </location>
</feature>
<dbReference type="PANTHER" id="PTHR11937">
    <property type="entry name" value="ACTIN"/>
    <property type="match status" value="1"/>
</dbReference>
<proteinExistence type="inferred from homology"/>
<sequence length="532" mass="56546">MAARGEEEREGEGWWTLEKGEASEEEWEVREERVKRVLRRVYFENLMIDPKTRKVIVLENPLLPTRVKELIARVLFDNLQVPSLSFASTPLLALMAAGTLTGLVIDVGHLETTVLPIFHSRPLFPSLTTTPRAGARLTRRLRALLLAYGSYAPPPSSLNSLTPPAVGRIPRRALTDELVEQVKDRMCFVGKAVPPAPVGAREASLASGAGMSVEPSDAEGDADPDALLVKHLYERYAASAPSTTSVSFAVPTPSGGAAPASGVGHGWVQVPGWVRERAAEVLFEEGGLEDGSEGEESGLAGVVLDCLLKLPIDLRKPMASSVLVIGGTSMLPGFFPRFKASLLSQLERSHPPSPPPSPPLAPAAPSDPEPMSTDSSPAPAPTSDSSAPSTEHTATVRRRHALAARLHTLRHSPRYAPLVPLAPHLAILNHPSPSPLASSSSLARAREGSAPAFSPALMGWIGGSLAGALKIGGEEISREAWDGMVAPAPVRRVRGGIGEEGALGGEEEGVGEEDGERRERGRGRLPDWTRLA</sequence>
<dbReference type="Pfam" id="PF00022">
    <property type="entry name" value="Actin"/>
    <property type="match status" value="1"/>
</dbReference>
<dbReference type="EMBL" id="BQKY01000014">
    <property type="protein sequence ID" value="GJN93573.1"/>
    <property type="molecule type" value="Genomic_DNA"/>
</dbReference>
<evidence type="ECO:0000256" key="2">
    <source>
        <dbReference type="SAM" id="MobiDB-lite"/>
    </source>
</evidence>